<proteinExistence type="predicted"/>
<name>A0AAV8V6Y3_9CUCU</name>
<reference evidence="1 2" key="1">
    <citation type="journal article" date="2023" name="Insect Mol. Biol.">
        <title>Genome sequencing provides insights into the evolution of gene families encoding plant cell wall-degrading enzymes in longhorned beetles.</title>
        <authorList>
            <person name="Shin N.R."/>
            <person name="Okamura Y."/>
            <person name="Kirsch R."/>
            <person name="Pauchet Y."/>
        </authorList>
    </citation>
    <scope>NUCLEOTIDE SEQUENCE [LARGE SCALE GENOMIC DNA]</scope>
    <source>
        <strain evidence="1">EAD_L_NR</strain>
    </source>
</reference>
<dbReference type="AlphaFoldDB" id="A0AAV8V6Y3"/>
<evidence type="ECO:0000313" key="1">
    <source>
        <dbReference type="EMBL" id="KAJ8909787.1"/>
    </source>
</evidence>
<dbReference type="Proteomes" id="UP001159042">
    <property type="component" value="Unassembled WGS sequence"/>
</dbReference>
<sequence>MLRGYVDVASPWITMEFLKYKQYSILFYTLYINDLPLNIAGKLTIYADDSAVVISGSTTKELEVLISEAFENNLLILNLDKTEVVYFSKRGVVPSIVLPVVILSEHVKFLGSVIDTYSHLSYNIVIWGRAASVNRVFILQKRIIRLIFGIPPRQSCRDCFIRNKILTLPSIYTGCPAICGQSLGF</sequence>
<comment type="caution">
    <text evidence="1">The sequence shown here is derived from an EMBL/GenBank/DDBJ whole genome shotgun (WGS) entry which is preliminary data.</text>
</comment>
<protein>
    <recommendedName>
        <fullName evidence="3">Reverse transcriptase domain-containing protein</fullName>
    </recommendedName>
</protein>
<organism evidence="1 2">
    <name type="scientific">Exocentrus adspersus</name>
    <dbReference type="NCBI Taxonomy" id="1586481"/>
    <lineage>
        <taxon>Eukaryota</taxon>
        <taxon>Metazoa</taxon>
        <taxon>Ecdysozoa</taxon>
        <taxon>Arthropoda</taxon>
        <taxon>Hexapoda</taxon>
        <taxon>Insecta</taxon>
        <taxon>Pterygota</taxon>
        <taxon>Neoptera</taxon>
        <taxon>Endopterygota</taxon>
        <taxon>Coleoptera</taxon>
        <taxon>Polyphaga</taxon>
        <taxon>Cucujiformia</taxon>
        <taxon>Chrysomeloidea</taxon>
        <taxon>Cerambycidae</taxon>
        <taxon>Lamiinae</taxon>
        <taxon>Acanthocinini</taxon>
        <taxon>Exocentrus</taxon>
    </lineage>
</organism>
<accession>A0AAV8V6Y3</accession>
<evidence type="ECO:0008006" key="3">
    <source>
        <dbReference type="Google" id="ProtNLM"/>
    </source>
</evidence>
<evidence type="ECO:0000313" key="2">
    <source>
        <dbReference type="Proteomes" id="UP001159042"/>
    </source>
</evidence>
<dbReference type="EMBL" id="JANEYG010000412">
    <property type="protein sequence ID" value="KAJ8909787.1"/>
    <property type="molecule type" value="Genomic_DNA"/>
</dbReference>
<gene>
    <name evidence="1" type="ORF">NQ315_011197</name>
</gene>
<keyword evidence="2" id="KW-1185">Reference proteome</keyword>